<sequence length="259" mass="29245">MGTGGIPAQVGFDAGDSHNRTMLEVSCKDSVINISSMSNVGKPGVFVFRIDSAEIIKPPQLDVTTTTTQRPRLMTEGIKCPPNSIQLRLNESVCYSFHPSLSQFVVAERECNSFGANLVSFKNKYTGVYIPQLANLLFKHLEVEHFWTNAHRLIDGNTFTWTDGKDFEYKNWKNNESGEENNQIFLHFEKENINDCVAVNLEKGFWAPENCFSRLPFVCEFYGKGKQVPPTALALEEFPELSHHISDARTDMYITSGVY</sequence>
<proteinExistence type="predicted"/>
<dbReference type="WBParaSite" id="ES5_v2.g17918.t1">
    <property type="protein sequence ID" value="ES5_v2.g17918.t1"/>
    <property type="gene ID" value="ES5_v2.g17918"/>
</dbReference>
<evidence type="ECO:0000313" key="2">
    <source>
        <dbReference type="WBParaSite" id="ES5_v2.g17918.t1"/>
    </source>
</evidence>
<protein>
    <submittedName>
        <fullName evidence="2">C-type lectin domain-containing protein</fullName>
    </submittedName>
</protein>
<organism evidence="1 2">
    <name type="scientific">Panagrolaimus sp. ES5</name>
    <dbReference type="NCBI Taxonomy" id="591445"/>
    <lineage>
        <taxon>Eukaryota</taxon>
        <taxon>Metazoa</taxon>
        <taxon>Ecdysozoa</taxon>
        <taxon>Nematoda</taxon>
        <taxon>Chromadorea</taxon>
        <taxon>Rhabditida</taxon>
        <taxon>Tylenchina</taxon>
        <taxon>Panagrolaimomorpha</taxon>
        <taxon>Panagrolaimoidea</taxon>
        <taxon>Panagrolaimidae</taxon>
        <taxon>Panagrolaimus</taxon>
    </lineage>
</organism>
<reference evidence="2" key="1">
    <citation type="submission" date="2022-11" db="UniProtKB">
        <authorList>
            <consortium name="WormBaseParasite"/>
        </authorList>
    </citation>
    <scope>IDENTIFICATION</scope>
</reference>
<evidence type="ECO:0000313" key="1">
    <source>
        <dbReference type="Proteomes" id="UP000887579"/>
    </source>
</evidence>
<accession>A0AC34FLC4</accession>
<name>A0AC34FLC4_9BILA</name>
<dbReference type="Proteomes" id="UP000887579">
    <property type="component" value="Unplaced"/>
</dbReference>